<dbReference type="GO" id="GO:0016020">
    <property type="term" value="C:membrane"/>
    <property type="evidence" value="ECO:0007669"/>
    <property type="project" value="UniProtKB-SubCell"/>
</dbReference>
<keyword evidence="3" id="KW-1133">Transmembrane helix</keyword>
<sequence>MNARRLTPALVLGLILQRLFELRIARANERWARERGAAEYGQKHYWTFFVLHPAWLLALLLEGRAARGRVNWAALLLFLALQPLRLWVMRTLGRYWNTKILIVPGGQRVTAGPFRFLKHPNYAVVTLELAAAPLSVGAWRTALVFSLLNAALLLGVRLPAEERALAAYTGAAPGQTRSGLPNSGGA</sequence>
<comment type="subcellular location">
    <subcellularLocation>
        <location evidence="1">Membrane</location>
        <topology evidence="1">Multi-pass membrane protein</topology>
    </subcellularLocation>
</comment>
<name>A0A1H6SB41_9DEIO</name>
<accession>A0A1H6SB41</accession>
<dbReference type="Pfam" id="PF04140">
    <property type="entry name" value="ICMT"/>
    <property type="match status" value="1"/>
</dbReference>
<dbReference type="GO" id="GO:0032259">
    <property type="term" value="P:methylation"/>
    <property type="evidence" value="ECO:0007669"/>
    <property type="project" value="UniProtKB-KW"/>
</dbReference>
<protein>
    <submittedName>
        <fullName evidence="5">Methyltransferase</fullName>
    </submittedName>
</protein>
<evidence type="ECO:0000313" key="6">
    <source>
        <dbReference type="Proteomes" id="UP000199223"/>
    </source>
</evidence>
<organism evidence="5 6">
    <name type="scientific">Deinococcus reticulitermitis</name>
    <dbReference type="NCBI Taxonomy" id="856736"/>
    <lineage>
        <taxon>Bacteria</taxon>
        <taxon>Thermotogati</taxon>
        <taxon>Deinococcota</taxon>
        <taxon>Deinococci</taxon>
        <taxon>Deinococcales</taxon>
        <taxon>Deinococcaceae</taxon>
        <taxon>Deinococcus</taxon>
    </lineage>
</organism>
<evidence type="ECO:0000313" key="5">
    <source>
        <dbReference type="EMBL" id="SEI65348.1"/>
    </source>
</evidence>
<keyword evidence="4" id="KW-0472">Membrane</keyword>
<dbReference type="InterPro" id="IPR007269">
    <property type="entry name" value="ICMT_MeTrfase"/>
</dbReference>
<dbReference type="AlphaFoldDB" id="A0A1H6SB41"/>
<dbReference type="OrthoDB" id="7203053at2"/>
<proteinExistence type="predicted"/>
<dbReference type="GO" id="GO:0004671">
    <property type="term" value="F:protein C-terminal S-isoprenylcysteine carboxyl O-methyltransferase activity"/>
    <property type="evidence" value="ECO:0007669"/>
    <property type="project" value="InterPro"/>
</dbReference>
<dbReference type="InterPro" id="IPR052527">
    <property type="entry name" value="Metal_cation-efflux_comp"/>
</dbReference>
<dbReference type="PANTHER" id="PTHR43847:SF1">
    <property type="entry name" value="BLL3993 PROTEIN"/>
    <property type="match status" value="1"/>
</dbReference>
<keyword evidence="6" id="KW-1185">Reference proteome</keyword>
<dbReference type="PANTHER" id="PTHR43847">
    <property type="entry name" value="BLL3993 PROTEIN"/>
    <property type="match status" value="1"/>
</dbReference>
<keyword evidence="2" id="KW-0812">Transmembrane</keyword>
<dbReference type="Gene3D" id="1.20.120.1630">
    <property type="match status" value="1"/>
</dbReference>
<dbReference type="Proteomes" id="UP000199223">
    <property type="component" value="Unassembled WGS sequence"/>
</dbReference>
<keyword evidence="5" id="KW-0489">Methyltransferase</keyword>
<evidence type="ECO:0000256" key="3">
    <source>
        <dbReference type="ARBA" id="ARBA00022989"/>
    </source>
</evidence>
<evidence type="ECO:0000256" key="2">
    <source>
        <dbReference type="ARBA" id="ARBA00022692"/>
    </source>
</evidence>
<evidence type="ECO:0000256" key="1">
    <source>
        <dbReference type="ARBA" id="ARBA00004141"/>
    </source>
</evidence>
<keyword evidence="5" id="KW-0808">Transferase</keyword>
<dbReference type="RefSeq" id="WP_092262677.1">
    <property type="nucleotide sequence ID" value="NZ_FNZA01000001.1"/>
</dbReference>
<gene>
    <name evidence="5" type="ORF">SAMN04488058_101248</name>
</gene>
<reference evidence="6" key="1">
    <citation type="submission" date="2016-10" db="EMBL/GenBank/DDBJ databases">
        <authorList>
            <person name="Varghese N."/>
            <person name="Submissions S."/>
        </authorList>
    </citation>
    <scope>NUCLEOTIDE SEQUENCE [LARGE SCALE GENOMIC DNA]</scope>
    <source>
        <strain evidence="6">CGMCC 1.10218</strain>
    </source>
</reference>
<evidence type="ECO:0000256" key="4">
    <source>
        <dbReference type="ARBA" id="ARBA00023136"/>
    </source>
</evidence>
<dbReference type="EMBL" id="FNZA01000001">
    <property type="protein sequence ID" value="SEI65348.1"/>
    <property type="molecule type" value="Genomic_DNA"/>
</dbReference>
<dbReference type="STRING" id="856736.SAMN04488058_101248"/>